<evidence type="ECO:0000313" key="3">
    <source>
        <dbReference type="Proteomes" id="UP001319080"/>
    </source>
</evidence>
<organism evidence="2 3">
    <name type="scientific">Dawidia cretensis</name>
    <dbReference type="NCBI Taxonomy" id="2782350"/>
    <lineage>
        <taxon>Bacteria</taxon>
        <taxon>Pseudomonadati</taxon>
        <taxon>Bacteroidota</taxon>
        <taxon>Cytophagia</taxon>
        <taxon>Cytophagales</taxon>
        <taxon>Chryseotaleaceae</taxon>
        <taxon>Dawidia</taxon>
    </lineage>
</organism>
<name>A0AAP2GUE1_9BACT</name>
<sequence>MSKSSIAKLVLGVLYLGFVGTYFIQYLDFSGSIDGNKPISYVYVDRKIKGGRSNYYEMTFSYNNQEQTISISRKEYDLISKQQYPDLYLSKSGAVFSKWEIRKSSRIAIGFFVLFVVAVTPWSFLLKRMGIIKSAQDVGMGGRNNRKYFL</sequence>
<evidence type="ECO:0000256" key="1">
    <source>
        <dbReference type="SAM" id="Phobius"/>
    </source>
</evidence>
<evidence type="ECO:0000313" key="2">
    <source>
        <dbReference type="EMBL" id="MBT1708765.1"/>
    </source>
</evidence>
<keyword evidence="3" id="KW-1185">Reference proteome</keyword>
<protein>
    <recommendedName>
        <fullName evidence="4">DUF3592 domain-containing protein</fullName>
    </recommendedName>
</protein>
<comment type="caution">
    <text evidence="2">The sequence shown here is derived from an EMBL/GenBank/DDBJ whole genome shotgun (WGS) entry which is preliminary data.</text>
</comment>
<dbReference type="EMBL" id="JAHESE010000008">
    <property type="protein sequence ID" value="MBT1708765.1"/>
    <property type="molecule type" value="Genomic_DNA"/>
</dbReference>
<dbReference type="AlphaFoldDB" id="A0AAP2GUE1"/>
<keyword evidence="1" id="KW-0472">Membrane</keyword>
<dbReference type="RefSeq" id="WP_254084358.1">
    <property type="nucleotide sequence ID" value="NZ_JAHESE010000008.1"/>
</dbReference>
<keyword evidence="1" id="KW-1133">Transmembrane helix</keyword>
<keyword evidence="1" id="KW-0812">Transmembrane</keyword>
<feature type="transmembrane region" description="Helical" evidence="1">
    <location>
        <begin position="9"/>
        <end position="27"/>
    </location>
</feature>
<dbReference type="Proteomes" id="UP001319080">
    <property type="component" value="Unassembled WGS sequence"/>
</dbReference>
<evidence type="ECO:0008006" key="4">
    <source>
        <dbReference type="Google" id="ProtNLM"/>
    </source>
</evidence>
<gene>
    <name evidence="2" type="ORF">KK062_11045</name>
</gene>
<reference evidence="2 3" key="1">
    <citation type="submission" date="2021-05" db="EMBL/GenBank/DDBJ databases">
        <title>A Polyphasic approach of four new species of the genus Ohtaekwangia: Ohtaekwangia histidinii sp. nov., Ohtaekwangia cretensis sp. nov., Ohtaekwangia indiensis sp. nov., Ohtaekwangia reichenbachii sp. nov. from diverse environment.</title>
        <authorList>
            <person name="Octaviana S."/>
        </authorList>
    </citation>
    <scope>NUCLEOTIDE SEQUENCE [LARGE SCALE GENOMIC DNA]</scope>
    <source>
        <strain evidence="2 3">PWU5</strain>
    </source>
</reference>
<accession>A0AAP2GUE1</accession>
<proteinExistence type="predicted"/>
<feature type="transmembrane region" description="Helical" evidence="1">
    <location>
        <begin position="107"/>
        <end position="126"/>
    </location>
</feature>